<dbReference type="GO" id="GO:0005975">
    <property type="term" value="P:carbohydrate metabolic process"/>
    <property type="evidence" value="ECO:0007669"/>
    <property type="project" value="InterPro"/>
</dbReference>
<dbReference type="Gramene" id="Kaladp1048s0001.1.v1.1">
    <property type="protein sequence ID" value="Kaladp1048s0001.1.v1.1"/>
    <property type="gene ID" value="Kaladp1048s0001.v1.1"/>
</dbReference>
<dbReference type="SUPFAM" id="SSF74650">
    <property type="entry name" value="Galactose mutarotase-like"/>
    <property type="match status" value="1"/>
</dbReference>
<dbReference type="GO" id="GO:0016020">
    <property type="term" value="C:membrane"/>
    <property type="evidence" value="ECO:0007669"/>
    <property type="project" value="EnsemblPlants"/>
</dbReference>
<dbReference type="GO" id="GO:0030246">
    <property type="term" value="F:carbohydrate binding"/>
    <property type="evidence" value="ECO:0007669"/>
    <property type="project" value="InterPro"/>
</dbReference>
<sequence length="390" mass="42926">MKTAVKMMNALLPSPHIKSTLVSPHQSRHSFPPHISFTNNNLTKGRSSLAAIQLQPPCVASIPFQPTNDEAYLQAEFGGRGVTFDPIGDIDGRRSSVVKMELDNGTMAAMMLPAALVTSFKVPMWHGETLEMLHTQVSEGVDGQGAVIRGGVSLDMRLQTDDGFWSTSTWRLVDVRGSSDTSIKVELVSCDVKGAIEVRHILKLQEDTLSSELVVSNSGSSKLQFMGSFISHLTVSTPDATYAVGLEGSDFVDMPPLRSNFSFFPPDMNMELDLNESSTNHHKANYEGATEKGRIGEENDSYKHLTDKLSRIYNYAPSAFTVIDRGRRNSLIVGRKGFDELYLFSPGSEHEFYSKYAYVCVGQSAMLKPVTVGCEETWRGAQSLRNPSLE</sequence>
<dbReference type="PANTHER" id="PTHR11122">
    <property type="entry name" value="APOSPORY-ASSOCIATED PROTEIN C-RELATED"/>
    <property type="match status" value="1"/>
</dbReference>
<dbReference type="GO" id="GO:0009773">
    <property type="term" value="P:photosynthetic electron transport in photosystem I"/>
    <property type="evidence" value="ECO:0007669"/>
    <property type="project" value="EnsemblPlants"/>
</dbReference>
<dbReference type="OMA" id="YAYICTG"/>
<name>A0A7N0VJZ9_KALFE</name>
<dbReference type="GO" id="GO:0010628">
    <property type="term" value="P:positive regulation of gene expression"/>
    <property type="evidence" value="ECO:0007669"/>
    <property type="project" value="EnsemblPlants"/>
</dbReference>
<dbReference type="GO" id="GO:0009507">
    <property type="term" value="C:chloroplast"/>
    <property type="evidence" value="ECO:0007669"/>
    <property type="project" value="EnsemblPlants"/>
</dbReference>
<keyword evidence="2" id="KW-1185">Reference proteome</keyword>
<accession>A0A7N0VJZ9</accession>
<organism evidence="1 2">
    <name type="scientific">Kalanchoe fedtschenkoi</name>
    <name type="common">Lavender scallops</name>
    <name type="synonym">South American air plant</name>
    <dbReference type="NCBI Taxonomy" id="63787"/>
    <lineage>
        <taxon>Eukaryota</taxon>
        <taxon>Viridiplantae</taxon>
        <taxon>Streptophyta</taxon>
        <taxon>Embryophyta</taxon>
        <taxon>Tracheophyta</taxon>
        <taxon>Spermatophyta</taxon>
        <taxon>Magnoliopsida</taxon>
        <taxon>eudicotyledons</taxon>
        <taxon>Gunneridae</taxon>
        <taxon>Pentapetalae</taxon>
        <taxon>Saxifragales</taxon>
        <taxon>Crassulaceae</taxon>
        <taxon>Kalanchoe</taxon>
    </lineage>
</organism>
<dbReference type="AlphaFoldDB" id="A0A7N0VJZ9"/>
<dbReference type="GO" id="GO:0047938">
    <property type="term" value="F:glucose-6-phosphate 1-epimerase activity"/>
    <property type="evidence" value="ECO:0007669"/>
    <property type="project" value="TreeGrafter"/>
</dbReference>
<evidence type="ECO:0000313" key="2">
    <source>
        <dbReference type="Proteomes" id="UP000594263"/>
    </source>
</evidence>
<proteinExistence type="predicted"/>
<evidence type="ECO:0008006" key="3">
    <source>
        <dbReference type="Google" id="ProtNLM"/>
    </source>
</evidence>
<dbReference type="Proteomes" id="UP000594263">
    <property type="component" value="Unplaced"/>
</dbReference>
<protein>
    <recommendedName>
        <fullName evidence="3">NDH-dependent cyclic electron flow 5</fullName>
    </recommendedName>
</protein>
<dbReference type="InterPro" id="IPR011013">
    <property type="entry name" value="Gal_mutarotase_sf_dom"/>
</dbReference>
<dbReference type="EnsemblPlants" id="Kaladp1048s0001.1.v1.1">
    <property type="protein sequence ID" value="Kaladp1048s0001.1.v1.1"/>
    <property type="gene ID" value="Kaladp1048s0001.v1.1"/>
</dbReference>
<dbReference type="PANTHER" id="PTHR11122:SF15">
    <property type="entry name" value="PROTEIN NDH-DEPENDENT CYCLIC ELECTRON FLOW 5"/>
    <property type="match status" value="1"/>
</dbReference>
<dbReference type="Gene3D" id="2.70.98.10">
    <property type="match status" value="1"/>
</dbReference>
<reference evidence="1" key="1">
    <citation type="submission" date="2021-01" db="UniProtKB">
        <authorList>
            <consortium name="EnsemblPlants"/>
        </authorList>
    </citation>
    <scope>IDENTIFICATION</scope>
</reference>
<evidence type="ECO:0000313" key="1">
    <source>
        <dbReference type="EnsemblPlants" id="Kaladp1048s0001.1.v1.1"/>
    </source>
</evidence>
<dbReference type="InterPro" id="IPR014718">
    <property type="entry name" value="GH-type_carb-bd"/>
</dbReference>